<keyword evidence="1" id="KW-0547">Nucleotide-binding</keyword>
<evidence type="ECO:0000259" key="4">
    <source>
        <dbReference type="Pfam" id="PF01656"/>
    </source>
</evidence>
<reference evidence="5" key="1">
    <citation type="submission" date="2022-04" db="EMBL/GenBank/DDBJ databases">
        <title>Whole genome sequence of Sphaerotilus sp. FB-5.</title>
        <authorList>
            <person name="Takeda M."/>
            <person name="Narihara S."/>
            <person name="Akimoto M."/>
            <person name="Akimoto R."/>
            <person name="Nishiyashiki S."/>
            <person name="Murakami T."/>
        </authorList>
    </citation>
    <scope>NUCLEOTIDE SEQUENCE</scope>
    <source>
        <strain evidence="5">FB-5</strain>
    </source>
</reference>
<organism evidence="5 6">
    <name type="scientific">Sphaerotilus microaerophilus</name>
    <dbReference type="NCBI Taxonomy" id="2914710"/>
    <lineage>
        <taxon>Bacteria</taxon>
        <taxon>Pseudomonadati</taxon>
        <taxon>Pseudomonadota</taxon>
        <taxon>Betaproteobacteria</taxon>
        <taxon>Burkholderiales</taxon>
        <taxon>Sphaerotilaceae</taxon>
        <taxon>Sphaerotilus</taxon>
    </lineage>
</organism>
<name>A0ABN6PP57_9BURK</name>
<dbReference type="InterPro" id="IPR002586">
    <property type="entry name" value="CobQ/CobB/MinD/ParA_Nub-bd_dom"/>
</dbReference>
<evidence type="ECO:0000256" key="2">
    <source>
        <dbReference type="ARBA" id="ARBA00022840"/>
    </source>
</evidence>
<dbReference type="Pfam" id="PF01656">
    <property type="entry name" value="CbiA"/>
    <property type="match status" value="1"/>
</dbReference>
<dbReference type="Gene3D" id="3.40.50.300">
    <property type="entry name" value="P-loop containing nucleotide triphosphate hydrolases"/>
    <property type="match status" value="1"/>
</dbReference>
<protein>
    <recommendedName>
        <fullName evidence="4">CobQ/CobB/MinD/ParA nucleotide binding domain-containing protein</fullName>
    </recommendedName>
</protein>
<dbReference type="PANTHER" id="PTHR32309">
    <property type="entry name" value="TYROSINE-PROTEIN KINASE"/>
    <property type="match status" value="1"/>
</dbReference>
<gene>
    <name evidence="5" type="ORF">CATMQ487_19010</name>
</gene>
<feature type="domain" description="CobQ/CobB/MinD/ParA nucleotide binding" evidence="4">
    <location>
        <begin position="139"/>
        <end position="306"/>
    </location>
</feature>
<dbReference type="PANTHER" id="PTHR32309:SF13">
    <property type="entry name" value="FERRIC ENTEROBACTIN TRANSPORT PROTEIN FEPE"/>
    <property type="match status" value="1"/>
</dbReference>
<evidence type="ECO:0000313" key="6">
    <source>
        <dbReference type="Proteomes" id="UP001057498"/>
    </source>
</evidence>
<evidence type="ECO:0000313" key="5">
    <source>
        <dbReference type="EMBL" id="BDI04931.1"/>
    </source>
</evidence>
<feature type="compositionally biased region" description="Polar residues" evidence="3">
    <location>
        <begin position="8"/>
        <end position="20"/>
    </location>
</feature>
<dbReference type="InterPro" id="IPR027417">
    <property type="entry name" value="P-loop_NTPase"/>
</dbReference>
<proteinExistence type="predicted"/>
<dbReference type="InterPro" id="IPR005702">
    <property type="entry name" value="Wzc-like_C"/>
</dbReference>
<dbReference type="EMBL" id="AP025730">
    <property type="protein sequence ID" value="BDI04931.1"/>
    <property type="molecule type" value="Genomic_DNA"/>
</dbReference>
<sequence length="309" mass="33175">MSLGARQQIGSKSSGPTLVHSSDDVHSTFSDDRSIGDIIRTTKNLTDEQIEAIVAHQKEHGVRFGEAAVALGLASDSDVIFALSQQFHYPYAPEHVREFRQELVVASQPFGRQAEAFRAIRSQLMIRAFSPAEPKRALAVVSADHGDGKTFFVANLGIALAQMGGRTLVVDADFRRPRLHQVFDVPNTSGLSGILSGRQEDNVIYQAPDIAGLYVMPVGVTPPNPLELLERPAFRLLIGELMRKFDHVVVDTPAAVAGSDAIVIAAKCGSALIVASKDKTKTKNLQEVVAAVGTSTARIAGVILNEKSS</sequence>
<dbReference type="NCBIfam" id="TIGR01007">
    <property type="entry name" value="eps_fam"/>
    <property type="match status" value="1"/>
</dbReference>
<accession>A0ABN6PP57</accession>
<dbReference type="Proteomes" id="UP001057498">
    <property type="component" value="Chromosome"/>
</dbReference>
<keyword evidence="6" id="KW-1185">Reference proteome</keyword>
<dbReference type="CDD" id="cd05387">
    <property type="entry name" value="BY-kinase"/>
    <property type="match status" value="1"/>
</dbReference>
<dbReference type="InterPro" id="IPR037257">
    <property type="entry name" value="T2SS_E_N_sf"/>
</dbReference>
<keyword evidence="2" id="KW-0067">ATP-binding</keyword>
<feature type="region of interest" description="Disordered" evidence="3">
    <location>
        <begin position="1"/>
        <end position="26"/>
    </location>
</feature>
<evidence type="ECO:0000256" key="3">
    <source>
        <dbReference type="SAM" id="MobiDB-lite"/>
    </source>
</evidence>
<dbReference type="SUPFAM" id="SSF160246">
    <property type="entry name" value="EspE N-terminal domain-like"/>
    <property type="match status" value="1"/>
</dbReference>
<dbReference type="InterPro" id="IPR050445">
    <property type="entry name" value="Bact_polysacc_biosynth/exp"/>
</dbReference>
<evidence type="ECO:0000256" key="1">
    <source>
        <dbReference type="ARBA" id="ARBA00022741"/>
    </source>
</evidence>
<dbReference type="RefSeq" id="WP_251973013.1">
    <property type="nucleotide sequence ID" value="NZ_AP025730.1"/>
</dbReference>
<dbReference type="SUPFAM" id="SSF52540">
    <property type="entry name" value="P-loop containing nucleoside triphosphate hydrolases"/>
    <property type="match status" value="1"/>
</dbReference>